<dbReference type="EMBL" id="CP138585">
    <property type="protein sequence ID" value="WPH01789.1"/>
    <property type="molecule type" value="Genomic_DNA"/>
</dbReference>
<feature type="compositionally biased region" description="Basic and acidic residues" evidence="1">
    <location>
        <begin position="365"/>
        <end position="406"/>
    </location>
</feature>
<dbReference type="Proteomes" id="UP001303373">
    <property type="component" value="Chromosome 6"/>
</dbReference>
<feature type="compositionally biased region" description="Basic and acidic residues" evidence="1">
    <location>
        <begin position="421"/>
        <end position="437"/>
    </location>
</feature>
<feature type="region of interest" description="Disordered" evidence="1">
    <location>
        <begin position="232"/>
        <end position="682"/>
    </location>
</feature>
<evidence type="ECO:0000259" key="2">
    <source>
        <dbReference type="PROSITE" id="PS50021"/>
    </source>
</evidence>
<name>A0AAQ3M500_9PEZI</name>
<dbReference type="SUPFAM" id="SSF47576">
    <property type="entry name" value="Calponin-homology domain, CH-domain"/>
    <property type="match status" value="1"/>
</dbReference>
<feature type="compositionally biased region" description="Basic and acidic residues" evidence="1">
    <location>
        <begin position="564"/>
        <end position="574"/>
    </location>
</feature>
<feature type="compositionally biased region" description="Low complexity" evidence="1">
    <location>
        <begin position="488"/>
        <end position="503"/>
    </location>
</feature>
<dbReference type="Gene3D" id="1.10.418.10">
    <property type="entry name" value="Calponin-like domain"/>
    <property type="match status" value="1"/>
</dbReference>
<feature type="compositionally biased region" description="Basic and acidic residues" evidence="1">
    <location>
        <begin position="627"/>
        <end position="643"/>
    </location>
</feature>
<keyword evidence="4" id="KW-1185">Reference proteome</keyword>
<accession>A0AAQ3M500</accession>
<dbReference type="PRINTS" id="PR00888">
    <property type="entry name" value="SM22CALPONIN"/>
</dbReference>
<dbReference type="CDD" id="cd21210">
    <property type="entry name" value="CH_SCP1-like"/>
    <property type="match status" value="1"/>
</dbReference>
<feature type="domain" description="Calponin-homology (CH)" evidence="2">
    <location>
        <begin position="21"/>
        <end position="127"/>
    </location>
</feature>
<dbReference type="GO" id="GO:0015629">
    <property type="term" value="C:actin cytoskeleton"/>
    <property type="evidence" value="ECO:0007669"/>
    <property type="project" value="TreeGrafter"/>
</dbReference>
<gene>
    <name evidence="3" type="ORF">R9X50_00464200</name>
</gene>
<feature type="compositionally biased region" description="Polar residues" evidence="1">
    <location>
        <begin position="534"/>
        <end position="563"/>
    </location>
</feature>
<dbReference type="GO" id="GO:0007015">
    <property type="term" value="P:actin filament organization"/>
    <property type="evidence" value="ECO:0007669"/>
    <property type="project" value="TreeGrafter"/>
</dbReference>
<evidence type="ECO:0000313" key="4">
    <source>
        <dbReference type="Proteomes" id="UP001303373"/>
    </source>
</evidence>
<dbReference type="GO" id="GO:0051015">
    <property type="term" value="F:actin filament binding"/>
    <property type="evidence" value="ECO:0007669"/>
    <property type="project" value="TreeGrafter"/>
</dbReference>
<dbReference type="PANTHER" id="PTHR47385">
    <property type="entry name" value="CALPONIN"/>
    <property type="match status" value="1"/>
</dbReference>
<reference evidence="3 4" key="1">
    <citation type="submission" date="2023-11" db="EMBL/GenBank/DDBJ databases">
        <title>An acidophilic fungus is an integral part of prey digestion in a carnivorous sundew plant.</title>
        <authorList>
            <person name="Tsai I.J."/>
        </authorList>
    </citation>
    <scope>NUCLEOTIDE SEQUENCE [LARGE SCALE GENOMIC DNA]</scope>
    <source>
        <strain evidence="3">169a</strain>
    </source>
</reference>
<feature type="compositionally biased region" description="Polar residues" evidence="1">
    <location>
        <begin position="147"/>
        <end position="190"/>
    </location>
</feature>
<dbReference type="PROSITE" id="PS50021">
    <property type="entry name" value="CH"/>
    <property type="match status" value="1"/>
</dbReference>
<feature type="region of interest" description="Disordered" evidence="1">
    <location>
        <begin position="132"/>
        <end position="195"/>
    </location>
</feature>
<sequence length="682" mass="77194">MASVTSLDHDVRAHRLARYTPQAAQGLRAWIEQALGEKLAPGDLLDALKDGVALCHLANMVLPPPGIKFKKSAMPFVQMENISQFLKACTMSPLDLHSHDRFLTVDLYESKDPAQVIQCLSAFTRQAHAAYPDRFPDPIGPKKAPSRSASPVKQLNTATQPSARTMSPTLTGESFGSPNSPKMSGTVSSWSKKKDEGATVPAWNIHQYGYMGGASQGNQGINFGVRRQITSAAPRVPNLAEKERTRKEKAAEEEKLRQKAEEDEIRRQAGQKAVEERAKEEEQRRWEEETRRQRDEERRRIEEQKRQWEEQERQWKEKEELRKKEDAAMEATLSPKDSVTGRGILRGQSLADYQREQAAGSQKPTETREQARVRELEKQLEEARERERQYQAEREERLRGDTDRSQQNDTSLPAKTTRGNQPRESDASWIGDEREYLRNQWQSNRDDSSETLVSSTPDKQESQTKLPFRSNPPNKTPSSRPLPDPVDDLPSSPPQQRSRSESSNLSIENRPTPNPQAKYPAYNTDQAHHPSPFQRPTSQNPTPIETPTTGPRISTTQETGETSLEQHRDKDARRAAQTRTKAVAAHSKSLLEREMERERERQREWEANQLSSRTGMPLGSRETPAPSEREVNHGRQQSRERSRSRGAVGRQPSDGSNASGSSSSRVLQFGSRRPILGPRPQK</sequence>
<dbReference type="PANTHER" id="PTHR47385:SF14">
    <property type="entry name" value="TRANSGELIN"/>
    <property type="match status" value="1"/>
</dbReference>
<proteinExistence type="predicted"/>
<dbReference type="Pfam" id="PF00307">
    <property type="entry name" value="CH"/>
    <property type="match status" value="1"/>
</dbReference>
<feature type="compositionally biased region" description="Basic and acidic residues" evidence="1">
    <location>
        <begin position="240"/>
        <end position="327"/>
    </location>
</feature>
<feature type="compositionally biased region" description="Polar residues" evidence="1">
    <location>
        <begin position="407"/>
        <end position="420"/>
    </location>
</feature>
<dbReference type="InterPro" id="IPR003096">
    <property type="entry name" value="SM22_calponin"/>
</dbReference>
<evidence type="ECO:0000313" key="3">
    <source>
        <dbReference type="EMBL" id="WPH01789.1"/>
    </source>
</evidence>
<evidence type="ECO:0000256" key="1">
    <source>
        <dbReference type="SAM" id="MobiDB-lite"/>
    </source>
</evidence>
<feature type="compositionally biased region" description="Low complexity" evidence="1">
    <location>
        <begin position="653"/>
        <end position="664"/>
    </location>
</feature>
<dbReference type="InterPro" id="IPR036872">
    <property type="entry name" value="CH_dom_sf"/>
</dbReference>
<protein>
    <recommendedName>
        <fullName evidence="2">Calponin-homology (CH) domain-containing protein</fullName>
    </recommendedName>
</protein>
<dbReference type="InterPro" id="IPR001715">
    <property type="entry name" value="CH_dom"/>
</dbReference>
<dbReference type="InterPro" id="IPR050606">
    <property type="entry name" value="Calponin-like"/>
</dbReference>
<dbReference type="AlphaFoldDB" id="A0AAQ3M500"/>
<feature type="compositionally biased region" description="Basic and acidic residues" evidence="1">
    <location>
        <begin position="589"/>
        <end position="606"/>
    </location>
</feature>
<dbReference type="SMART" id="SM00033">
    <property type="entry name" value="CH"/>
    <property type="match status" value="1"/>
</dbReference>
<organism evidence="3 4">
    <name type="scientific">Acrodontium crateriforme</name>
    <dbReference type="NCBI Taxonomy" id="150365"/>
    <lineage>
        <taxon>Eukaryota</taxon>
        <taxon>Fungi</taxon>
        <taxon>Dikarya</taxon>
        <taxon>Ascomycota</taxon>
        <taxon>Pezizomycotina</taxon>
        <taxon>Dothideomycetes</taxon>
        <taxon>Dothideomycetidae</taxon>
        <taxon>Mycosphaerellales</taxon>
        <taxon>Teratosphaeriaceae</taxon>
        <taxon>Acrodontium</taxon>
    </lineage>
</organism>